<reference evidence="1 2" key="1">
    <citation type="journal article" date="2019" name="Nat. Ecol. Evol.">
        <title>Megaphylogeny resolves global patterns of mushroom evolution.</title>
        <authorList>
            <person name="Varga T."/>
            <person name="Krizsan K."/>
            <person name="Foldi C."/>
            <person name="Dima B."/>
            <person name="Sanchez-Garcia M."/>
            <person name="Sanchez-Ramirez S."/>
            <person name="Szollosi G.J."/>
            <person name="Szarkandi J.G."/>
            <person name="Papp V."/>
            <person name="Albert L."/>
            <person name="Andreopoulos W."/>
            <person name="Angelini C."/>
            <person name="Antonin V."/>
            <person name="Barry K.W."/>
            <person name="Bougher N.L."/>
            <person name="Buchanan P."/>
            <person name="Buyck B."/>
            <person name="Bense V."/>
            <person name="Catcheside P."/>
            <person name="Chovatia M."/>
            <person name="Cooper J."/>
            <person name="Damon W."/>
            <person name="Desjardin D."/>
            <person name="Finy P."/>
            <person name="Geml J."/>
            <person name="Haridas S."/>
            <person name="Hughes K."/>
            <person name="Justo A."/>
            <person name="Karasinski D."/>
            <person name="Kautmanova I."/>
            <person name="Kiss B."/>
            <person name="Kocsube S."/>
            <person name="Kotiranta H."/>
            <person name="LaButti K.M."/>
            <person name="Lechner B.E."/>
            <person name="Liimatainen K."/>
            <person name="Lipzen A."/>
            <person name="Lukacs Z."/>
            <person name="Mihaltcheva S."/>
            <person name="Morgado L.N."/>
            <person name="Niskanen T."/>
            <person name="Noordeloos M.E."/>
            <person name="Ohm R.A."/>
            <person name="Ortiz-Santana B."/>
            <person name="Ovrebo C."/>
            <person name="Racz N."/>
            <person name="Riley R."/>
            <person name="Savchenko A."/>
            <person name="Shiryaev A."/>
            <person name="Soop K."/>
            <person name="Spirin V."/>
            <person name="Szebenyi C."/>
            <person name="Tomsovsky M."/>
            <person name="Tulloss R.E."/>
            <person name="Uehling J."/>
            <person name="Grigoriev I.V."/>
            <person name="Vagvolgyi C."/>
            <person name="Papp T."/>
            <person name="Martin F.M."/>
            <person name="Miettinen O."/>
            <person name="Hibbett D.S."/>
            <person name="Nagy L.G."/>
        </authorList>
    </citation>
    <scope>NUCLEOTIDE SEQUENCE [LARGE SCALE GENOMIC DNA]</scope>
    <source>
        <strain evidence="1 2">NL-1719</strain>
    </source>
</reference>
<evidence type="ECO:0000313" key="1">
    <source>
        <dbReference type="EMBL" id="TFK62519.1"/>
    </source>
</evidence>
<name>A0ACD3AAT1_9AGAR</name>
<organism evidence="1 2">
    <name type="scientific">Pluteus cervinus</name>
    <dbReference type="NCBI Taxonomy" id="181527"/>
    <lineage>
        <taxon>Eukaryota</taxon>
        <taxon>Fungi</taxon>
        <taxon>Dikarya</taxon>
        <taxon>Basidiomycota</taxon>
        <taxon>Agaricomycotina</taxon>
        <taxon>Agaricomycetes</taxon>
        <taxon>Agaricomycetidae</taxon>
        <taxon>Agaricales</taxon>
        <taxon>Pluteineae</taxon>
        <taxon>Pluteaceae</taxon>
        <taxon>Pluteus</taxon>
    </lineage>
</organism>
<feature type="non-terminal residue" evidence="1">
    <location>
        <position position="1"/>
    </location>
</feature>
<dbReference type="Proteomes" id="UP000308600">
    <property type="component" value="Unassembled WGS sequence"/>
</dbReference>
<protein>
    <submittedName>
        <fullName evidence="1">NAD(P)-binding protein</fullName>
    </submittedName>
</protein>
<evidence type="ECO:0000313" key="2">
    <source>
        <dbReference type="Proteomes" id="UP000308600"/>
    </source>
</evidence>
<sequence>VTGVSGFIAGHVALAFLEAGYRVRGYSNRTARAEKLKKLNQVINVPGLEFTQIDDVATDDFTEALKDVDILVHVASPLAGKGSVDETLTSAVNGTLNALKQAVAAGIEKIVVTSSIAAVYTPGTGRAFDGGIISDSQWGQITREEVHAHASDDFFVYASSKILAERAVWKFAQENPQVDIATVLPSFVYGPFPEHFPLPSSPNALGTNRIVFNLISGEVPIPSSPFVVDVRDVAKAHVLALSVPRVPEGGDLEQKRFLVASSVYTWRDAAADLKKSRPGLKILSPEDIPALPGNFSTVDTTRAREVLGIKEWITPKKTVEDAVDSLVEAQKTWATL</sequence>
<keyword evidence="2" id="KW-1185">Reference proteome</keyword>
<gene>
    <name evidence="1" type="ORF">BDN72DRAFT_776977</name>
</gene>
<dbReference type="EMBL" id="ML208576">
    <property type="protein sequence ID" value="TFK62519.1"/>
    <property type="molecule type" value="Genomic_DNA"/>
</dbReference>
<proteinExistence type="predicted"/>
<accession>A0ACD3AAT1</accession>